<evidence type="ECO:0000313" key="1">
    <source>
        <dbReference type="EMBL" id="KAH3886042.1"/>
    </source>
</evidence>
<proteinExistence type="predicted"/>
<dbReference type="Proteomes" id="UP000828390">
    <property type="component" value="Unassembled WGS sequence"/>
</dbReference>
<keyword evidence="2" id="KW-1185">Reference proteome</keyword>
<organism evidence="1 2">
    <name type="scientific">Dreissena polymorpha</name>
    <name type="common">Zebra mussel</name>
    <name type="synonym">Mytilus polymorpha</name>
    <dbReference type="NCBI Taxonomy" id="45954"/>
    <lineage>
        <taxon>Eukaryota</taxon>
        <taxon>Metazoa</taxon>
        <taxon>Spiralia</taxon>
        <taxon>Lophotrochozoa</taxon>
        <taxon>Mollusca</taxon>
        <taxon>Bivalvia</taxon>
        <taxon>Autobranchia</taxon>
        <taxon>Heteroconchia</taxon>
        <taxon>Euheterodonta</taxon>
        <taxon>Imparidentia</taxon>
        <taxon>Neoheterodontei</taxon>
        <taxon>Myida</taxon>
        <taxon>Dreissenoidea</taxon>
        <taxon>Dreissenidae</taxon>
        <taxon>Dreissena</taxon>
    </lineage>
</organism>
<sequence length="110" mass="12127">MTMCLFFQNTIIPQICVFNFSLNTDWVSFKLSQFTRVLKVSDTAFQVHDISRKDGGTDVTAVYTVENKGGIVQPASAVDALSLLDSQELAIILGQVVASKAESKKNKQIR</sequence>
<comment type="caution">
    <text evidence="1">The sequence shown here is derived from an EMBL/GenBank/DDBJ whole genome shotgun (WGS) entry which is preliminary data.</text>
</comment>
<reference evidence="1" key="1">
    <citation type="journal article" date="2019" name="bioRxiv">
        <title>The Genome of the Zebra Mussel, Dreissena polymorpha: A Resource for Invasive Species Research.</title>
        <authorList>
            <person name="McCartney M.A."/>
            <person name="Auch B."/>
            <person name="Kono T."/>
            <person name="Mallez S."/>
            <person name="Zhang Y."/>
            <person name="Obille A."/>
            <person name="Becker A."/>
            <person name="Abrahante J.E."/>
            <person name="Garbe J."/>
            <person name="Badalamenti J.P."/>
            <person name="Herman A."/>
            <person name="Mangelson H."/>
            <person name="Liachko I."/>
            <person name="Sullivan S."/>
            <person name="Sone E.D."/>
            <person name="Koren S."/>
            <person name="Silverstein K.A.T."/>
            <person name="Beckman K.B."/>
            <person name="Gohl D.M."/>
        </authorList>
    </citation>
    <scope>NUCLEOTIDE SEQUENCE</scope>
    <source>
        <strain evidence="1">Duluth1</strain>
        <tissue evidence="1">Whole animal</tissue>
    </source>
</reference>
<dbReference type="EMBL" id="JAIWYP010000001">
    <property type="protein sequence ID" value="KAH3886042.1"/>
    <property type="molecule type" value="Genomic_DNA"/>
</dbReference>
<evidence type="ECO:0000313" key="2">
    <source>
        <dbReference type="Proteomes" id="UP000828390"/>
    </source>
</evidence>
<gene>
    <name evidence="1" type="ORF">DPMN_010043</name>
</gene>
<protein>
    <submittedName>
        <fullName evidence="1">Uncharacterized protein</fullName>
    </submittedName>
</protein>
<accession>A0A9D4MY26</accession>
<dbReference type="AlphaFoldDB" id="A0A9D4MY26"/>
<name>A0A9D4MY26_DREPO</name>
<reference evidence="1" key="2">
    <citation type="submission" date="2020-11" db="EMBL/GenBank/DDBJ databases">
        <authorList>
            <person name="McCartney M.A."/>
            <person name="Auch B."/>
            <person name="Kono T."/>
            <person name="Mallez S."/>
            <person name="Becker A."/>
            <person name="Gohl D.M."/>
            <person name="Silverstein K.A.T."/>
            <person name="Koren S."/>
            <person name="Bechman K.B."/>
            <person name="Herman A."/>
            <person name="Abrahante J.E."/>
            <person name="Garbe J."/>
        </authorList>
    </citation>
    <scope>NUCLEOTIDE SEQUENCE</scope>
    <source>
        <strain evidence="1">Duluth1</strain>
        <tissue evidence="1">Whole animal</tissue>
    </source>
</reference>